<organism evidence="2 3">
    <name type="scientific">Amniculicola lignicola CBS 123094</name>
    <dbReference type="NCBI Taxonomy" id="1392246"/>
    <lineage>
        <taxon>Eukaryota</taxon>
        <taxon>Fungi</taxon>
        <taxon>Dikarya</taxon>
        <taxon>Ascomycota</taxon>
        <taxon>Pezizomycotina</taxon>
        <taxon>Dothideomycetes</taxon>
        <taxon>Pleosporomycetidae</taxon>
        <taxon>Pleosporales</taxon>
        <taxon>Amniculicolaceae</taxon>
        <taxon>Amniculicola</taxon>
    </lineage>
</organism>
<dbReference type="OrthoDB" id="3797732at2759"/>
<gene>
    <name evidence="2" type="ORF">P154DRAFT_589227</name>
</gene>
<sequence>MANPAESPTIPTKTLESETSKKSRLGKLFKSRNKSSPLKTDAGCAKVTSPTYTSLPYSFQTPSPCKSPRDRAGTRGSEDLKPGFEKVGVFPSERSTLASSSDINVQIRESIAAREVAEQAEDVKCLSVPHSIDHDLEPDAIIAKKEGDQKEEEKRTITMKVLPQGAEDNQDETVANVIEEEDGQNDAISDKATGKIVAPSLIESSVKDEGVQEAEERRSDEAVHEGDTESQNTSPIEETSQNPVNSGNIDETDSSLAAQLPTDDDAAFTSIDNFNDTTDAVRTDYHPPAATESEIWPFTLTIGAIQITSPANLFQKAVGDGASEEDFLLGPAKELVLNMVDNVQEVRKVVVLIGFGVGVIGRTVQVGFKAGYQWAAYIEP</sequence>
<evidence type="ECO:0000256" key="1">
    <source>
        <dbReference type="SAM" id="MobiDB-lite"/>
    </source>
</evidence>
<feature type="region of interest" description="Disordered" evidence="1">
    <location>
        <begin position="137"/>
        <end position="171"/>
    </location>
</feature>
<feature type="compositionally biased region" description="Basic and acidic residues" evidence="1">
    <location>
        <begin position="137"/>
        <end position="156"/>
    </location>
</feature>
<feature type="compositionally biased region" description="Polar residues" evidence="1">
    <location>
        <begin position="48"/>
        <end position="64"/>
    </location>
</feature>
<reference evidence="2" key="1">
    <citation type="journal article" date="2020" name="Stud. Mycol.">
        <title>101 Dothideomycetes genomes: a test case for predicting lifestyles and emergence of pathogens.</title>
        <authorList>
            <person name="Haridas S."/>
            <person name="Albert R."/>
            <person name="Binder M."/>
            <person name="Bloem J."/>
            <person name="Labutti K."/>
            <person name="Salamov A."/>
            <person name="Andreopoulos B."/>
            <person name="Baker S."/>
            <person name="Barry K."/>
            <person name="Bills G."/>
            <person name="Bluhm B."/>
            <person name="Cannon C."/>
            <person name="Castanera R."/>
            <person name="Culley D."/>
            <person name="Daum C."/>
            <person name="Ezra D."/>
            <person name="Gonzalez J."/>
            <person name="Henrissat B."/>
            <person name="Kuo A."/>
            <person name="Liang C."/>
            <person name="Lipzen A."/>
            <person name="Lutzoni F."/>
            <person name="Magnuson J."/>
            <person name="Mondo S."/>
            <person name="Nolan M."/>
            <person name="Ohm R."/>
            <person name="Pangilinan J."/>
            <person name="Park H.-J."/>
            <person name="Ramirez L."/>
            <person name="Alfaro M."/>
            <person name="Sun H."/>
            <person name="Tritt A."/>
            <person name="Yoshinaga Y."/>
            <person name="Zwiers L.-H."/>
            <person name="Turgeon B."/>
            <person name="Goodwin S."/>
            <person name="Spatafora J."/>
            <person name="Crous P."/>
            <person name="Grigoriev I."/>
        </authorList>
    </citation>
    <scope>NUCLEOTIDE SEQUENCE</scope>
    <source>
        <strain evidence="2">CBS 123094</strain>
    </source>
</reference>
<dbReference type="AlphaFoldDB" id="A0A6A5VUH8"/>
<feature type="compositionally biased region" description="Basic residues" evidence="1">
    <location>
        <begin position="22"/>
        <end position="33"/>
    </location>
</feature>
<feature type="compositionally biased region" description="Basic and acidic residues" evidence="1">
    <location>
        <begin position="205"/>
        <end position="227"/>
    </location>
</feature>
<feature type="compositionally biased region" description="Basic and acidic residues" evidence="1">
    <location>
        <begin position="67"/>
        <end position="84"/>
    </location>
</feature>
<name>A0A6A5VUH8_9PLEO</name>
<evidence type="ECO:0000313" key="3">
    <source>
        <dbReference type="Proteomes" id="UP000799779"/>
    </source>
</evidence>
<feature type="region of interest" description="Disordered" evidence="1">
    <location>
        <begin position="1"/>
        <end position="86"/>
    </location>
</feature>
<accession>A0A6A5VUH8</accession>
<proteinExistence type="predicted"/>
<dbReference type="EMBL" id="ML977703">
    <property type="protein sequence ID" value="KAF1993452.1"/>
    <property type="molecule type" value="Genomic_DNA"/>
</dbReference>
<keyword evidence="3" id="KW-1185">Reference proteome</keyword>
<protein>
    <submittedName>
        <fullName evidence="2">Uncharacterized protein</fullName>
    </submittedName>
</protein>
<dbReference type="Proteomes" id="UP000799779">
    <property type="component" value="Unassembled WGS sequence"/>
</dbReference>
<feature type="compositionally biased region" description="Polar residues" evidence="1">
    <location>
        <begin position="229"/>
        <end position="252"/>
    </location>
</feature>
<feature type="region of interest" description="Disordered" evidence="1">
    <location>
        <begin position="199"/>
        <end position="252"/>
    </location>
</feature>
<evidence type="ECO:0000313" key="2">
    <source>
        <dbReference type="EMBL" id="KAF1993452.1"/>
    </source>
</evidence>